<dbReference type="EMBL" id="NKTX01000032">
    <property type="protein sequence ID" value="PYD81423.1"/>
    <property type="molecule type" value="Genomic_DNA"/>
</dbReference>
<dbReference type="STRING" id="940286.GCA_000227565_01383"/>
<accession>A0A318R5K6</accession>
<protein>
    <recommendedName>
        <fullName evidence="1">Baseplate protein J-like barrel domain-containing protein</fullName>
    </recommendedName>
</protein>
<feature type="domain" description="Baseplate protein J-like barrel" evidence="1">
    <location>
        <begin position="107"/>
        <end position="186"/>
    </location>
</feature>
<organism evidence="2 3">
    <name type="scientific">Komagataeibacter oboediens</name>
    <dbReference type="NCBI Taxonomy" id="65958"/>
    <lineage>
        <taxon>Bacteria</taxon>
        <taxon>Pseudomonadati</taxon>
        <taxon>Pseudomonadota</taxon>
        <taxon>Alphaproteobacteria</taxon>
        <taxon>Acetobacterales</taxon>
        <taxon>Acetobacteraceae</taxon>
        <taxon>Komagataeibacter</taxon>
    </lineage>
</organism>
<dbReference type="AlphaFoldDB" id="A0A318R5K6"/>
<evidence type="ECO:0000313" key="2">
    <source>
        <dbReference type="EMBL" id="PYD81423.1"/>
    </source>
</evidence>
<dbReference type="Pfam" id="PF04865">
    <property type="entry name" value="Baseplate_J"/>
    <property type="match status" value="1"/>
</dbReference>
<dbReference type="InterPro" id="IPR006949">
    <property type="entry name" value="Barrel_Baseplate_J-like"/>
</dbReference>
<dbReference type="Proteomes" id="UP000247417">
    <property type="component" value="Unassembled WGS sequence"/>
</dbReference>
<dbReference type="RefSeq" id="WP_010515745.1">
    <property type="nucleotide sequence ID" value="NZ_NKTX01000032.1"/>
</dbReference>
<gene>
    <name evidence="2" type="ORF">CFR80_11955</name>
</gene>
<name>A0A318R5K6_9PROT</name>
<proteinExistence type="predicted"/>
<evidence type="ECO:0000259" key="1">
    <source>
        <dbReference type="Pfam" id="PF04865"/>
    </source>
</evidence>
<reference evidence="2 3" key="1">
    <citation type="submission" date="2017-07" db="EMBL/GenBank/DDBJ databases">
        <title>A draft genome sequence of Komagataeibacter oboediens LMG 18849.</title>
        <authorList>
            <person name="Skraban J."/>
            <person name="Cleenwerck I."/>
            <person name="Vandamme P."/>
            <person name="Trcek J."/>
        </authorList>
    </citation>
    <scope>NUCLEOTIDE SEQUENCE [LARGE SCALE GENOMIC DNA]</scope>
    <source>
        <strain evidence="2 3">LMG 18849</strain>
    </source>
</reference>
<comment type="caution">
    <text evidence="2">The sequence shown here is derived from an EMBL/GenBank/DDBJ whole genome shotgun (WGS) entry which is preliminary data.</text>
</comment>
<dbReference type="OrthoDB" id="5465441at2"/>
<sequence length="399" mass="40790">MASVSSVSDLACSVSASGITAPDYSSILTWLKDAFWGIYGSDVSLDNSTQDGQWLGIIAQAINASNNAMIATFNSFSPSTAQGTGLSSVVKINGIARETASYSTCDVIVSGTVGRTISGGSVKDSTYGYVWDLPSSVTIPDGGQITVTATCETEGAITVAAGTLTTINTPTRGWTSVTNTTASSPGVAIETDAALRKRQASSTMTPSYSIMDGLIGSIEELTGVSAATGYENDTDATDSNGIPAGYIAIVVEGGDASDIATVIANKKSMGVGTVGNTSELVTDSSGTQRTINFYRPDDGTITVEIGLTALTGYTDAIGTLISEAVADYISGLPIGSTIYTTRLYKPATLDSDDGGDTYDITSITLAVNGGALSTANIELGFYEMPLCTSDDVTIVASAD</sequence>
<evidence type="ECO:0000313" key="3">
    <source>
        <dbReference type="Proteomes" id="UP000247417"/>
    </source>
</evidence>